<evidence type="ECO:0000313" key="1">
    <source>
        <dbReference type="EMBL" id="GAA3752224.1"/>
    </source>
</evidence>
<accession>A0ABP7FZ97</accession>
<sequence length="112" mass="11665">MSDSERNAFLRSRLEAAVLGDGAADLDLRRAAFAADNAAADDAEIGEPYRTLVDLVRDASYRVTDEDVAAVRDAAGGDRAAFEVILAAAAGAGVRRWDAAARAIAEATDAPD</sequence>
<evidence type="ECO:0000313" key="2">
    <source>
        <dbReference type="Proteomes" id="UP001500540"/>
    </source>
</evidence>
<reference evidence="2" key="1">
    <citation type="journal article" date="2019" name="Int. J. Syst. Evol. Microbiol.">
        <title>The Global Catalogue of Microorganisms (GCM) 10K type strain sequencing project: providing services to taxonomists for standard genome sequencing and annotation.</title>
        <authorList>
            <consortium name="The Broad Institute Genomics Platform"/>
            <consortium name="The Broad Institute Genome Sequencing Center for Infectious Disease"/>
            <person name="Wu L."/>
            <person name="Ma J."/>
        </authorList>
    </citation>
    <scope>NUCLEOTIDE SEQUENCE [LARGE SCALE GENOMIC DNA]</scope>
    <source>
        <strain evidence="2">JCM 16950</strain>
    </source>
</reference>
<organism evidence="1 2">
    <name type="scientific">Microbacterium kribbense</name>
    <dbReference type="NCBI Taxonomy" id="433645"/>
    <lineage>
        <taxon>Bacteria</taxon>
        <taxon>Bacillati</taxon>
        <taxon>Actinomycetota</taxon>
        <taxon>Actinomycetes</taxon>
        <taxon>Micrococcales</taxon>
        <taxon>Microbacteriaceae</taxon>
        <taxon>Microbacterium</taxon>
    </lineage>
</organism>
<protein>
    <submittedName>
        <fullName evidence="1">Uncharacterized protein</fullName>
    </submittedName>
</protein>
<name>A0ABP7FZ97_9MICO</name>
<comment type="caution">
    <text evidence="1">The sequence shown here is derived from an EMBL/GenBank/DDBJ whole genome shotgun (WGS) entry which is preliminary data.</text>
</comment>
<gene>
    <name evidence="1" type="ORF">GCM10022240_01660</name>
</gene>
<dbReference type="RefSeq" id="WP_344779549.1">
    <property type="nucleotide sequence ID" value="NZ_BAABAF010000001.1"/>
</dbReference>
<proteinExistence type="predicted"/>
<dbReference type="EMBL" id="BAABAF010000001">
    <property type="protein sequence ID" value="GAA3752224.1"/>
    <property type="molecule type" value="Genomic_DNA"/>
</dbReference>
<dbReference type="Proteomes" id="UP001500540">
    <property type="component" value="Unassembled WGS sequence"/>
</dbReference>
<keyword evidence="2" id="KW-1185">Reference proteome</keyword>